<keyword evidence="3" id="KW-1185">Reference proteome</keyword>
<organism evidence="2 3">
    <name type="scientific">Blastomyces silverae</name>
    <dbReference type="NCBI Taxonomy" id="2060906"/>
    <lineage>
        <taxon>Eukaryota</taxon>
        <taxon>Fungi</taxon>
        <taxon>Dikarya</taxon>
        <taxon>Ascomycota</taxon>
        <taxon>Pezizomycotina</taxon>
        <taxon>Eurotiomycetes</taxon>
        <taxon>Eurotiomycetidae</taxon>
        <taxon>Onygenales</taxon>
        <taxon>Ajellomycetaceae</taxon>
        <taxon>Blastomyces</taxon>
    </lineage>
</organism>
<sequence>MHLISTTTNGPAPSASSSSRTPLSLARCVARGKHSSATPAPKPTKQPSNLPGRSATASTHLGLSTSLFHSTIPSTAAPTALCPPPQTPNTKPRSGPWYPASNTANITTSPKSRLSSTRKPAV</sequence>
<proteinExistence type="predicted"/>
<feature type="compositionally biased region" description="Polar residues" evidence="1">
    <location>
        <begin position="45"/>
        <end position="77"/>
    </location>
</feature>
<feature type="region of interest" description="Disordered" evidence="1">
    <location>
        <begin position="1"/>
        <end position="122"/>
    </location>
</feature>
<reference evidence="3" key="1">
    <citation type="journal article" date="2015" name="PLoS Genet.">
        <title>The dynamic genome and transcriptome of the human fungal pathogen Blastomyces and close relative Emmonsia.</title>
        <authorList>
            <person name="Munoz J.F."/>
            <person name="Gauthier G.M."/>
            <person name="Desjardins C.A."/>
            <person name="Gallo J.E."/>
            <person name="Holder J."/>
            <person name="Sullivan T.D."/>
            <person name="Marty A.J."/>
            <person name="Carmen J.C."/>
            <person name="Chen Z."/>
            <person name="Ding L."/>
            <person name="Gujja S."/>
            <person name="Magrini V."/>
            <person name="Misas E."/>
            <person name="Mitreva M."/>
            <person name="Priest M."/>
            <person name="Saif S."/>
            <person name="Whiston E.A."/>
            <person name="Young S."/>
            <person name="Zeng Q."/>
            <person name="Goldman W.E."/>
            <person name="Mardis E.R."/>
            <person name="Taylor J.W."/>
            <person name="McEwen J.G."/>
            <person name="Clay O.K."/>
            <person name="Klein B.S."/>
            <person name="Cuomo C.A."/>
        </authorList>
    </citation>
    <scope>NUCLEOTIDE SEQUENCE [LARGE SCALE GENOMIC DNA]</scope>
    <source>
        <strain evidence="3">UAMH 139</strain>
    </source>
</reference>
<dbReference type="Proteomes" id="UP000053573">
    <property type="component" value="Unassembled WGS sequence"/>
</dbReference>
<name>A0A0H1BDW2_9EURO</name>
<evidence type="ECO:0000256" key="1">
    <source>
        <dbReference type="SAM" id="MobiDB-lite"/>
    </source>
</evidence>
<dbReference type="AlphaFoldDB" id="A0A0H1BDW2"/>
<dbReference type="EMBL" id="LDEV01002833">
    <property type="protein sequence ID" value="KLJ07381.1"/>
    <property type="molecule type" value="Genomic_DNA"/>
</dbReference>
<evidence type="ECO:0000313" key="3">
    <source>
        <dbReference type="Proteomes" id="UP000053573"/>
    </source>
</evidence>
<accession>A0A0H1BDW2</accession>
<evidence type="ECO:0000313" key="2">
    <source>
        <dbReference type="EMBL" id="KLJ07381.1"/>
    </source>
</evidence>
<gene>
    <name evidence="2" type="ORF">EMPG_17159</name>
</gene>
<feature type="compositionally biased region" description="Polar residues" evidence="1">
    <location>
        <begin position="100"/>
        <end position="122"/>
    </location>
</feature>
<protein>
    <submittedName>
        <fullName evidence="2">Uncharacterized protein</fullName>
    </submittedName>
</protein>
<feature type="compositionally biased region" description="Low complexity" evidence="1">
    <location>
        <begin position="1"/>
        <end position="27"/>
    </location>
</feature>
<comment type="caution">
    <text evidence="2">The sequence shown here is derived from an EMBL/GenBank/DDBJ whole genome shotgun (WGS) entry which is preliminary data.</text>
</comment>